<dbReference type="Pfam" id="PF13481">
    <property type="entry name" value="AAA_25"/>
    <property type="match status" value="1"/>
</dbReference>
<dbReference type="InterPro" id="IPR027417">
    <property type="entry name" value="P-loop_NTPase"/>
</dbReference>
<dbReference type="Gene3D" id="3.40.50.300">
    <property type="entry name" value="P-loop containing nucleotide triphosphate hydrolases"/>
    <property type="match status" value="1"/>
</dbReference>
<reference evidence="1 2" key="1">
    <citation type="journal article" date="2016" name="Appl. Environ. Microbiol.">
        <title>Whole genome relationships among Francisella bacteria of diverse origin define new species and provide specific regions for detection.</title>
        <authorList>
            <person name="Challacombe J.F."/>
            <person name="Petersen J.M."/>
            <person name="Gallegos-Graves V."/>
            <person name="Hodge D."/>
            <person name="Pillai S."/>
            <person name="Kuske C.R."/>
        </authorList>
    </citation>
    <scope>NUCLEOTIDE SEQUENCE [LARGE SCALE GENOMIC DNA]</scope>
    <source>
        <strain evidence="2">TX07-7310</strain>
    </source>
</reference>
<proteinExistence type="predicted"/>
<dbReference type="KEGG" id="frx:F7310_00100"/>
<dbReference type="AlphaFoldDB" id="A0A1L4BV57"/>
<protein>
    <submittedName>
        <fullName evidence="1">LacI family transcriptional regulator</fullName>
    </submittedName>
</protein>
<evidence type="ECO:0000313" key="2">
    <source>
        <dbReference type="Proteomes" id="UP000184222"/>
    </source>
</evidence>
<dbReference type="Proteomes" id="UP000184222">
    <property type="component" value="Chromosome"/>
</dbReference>
<accession>A0A1L4BV57</accession>
<evidence type="ECO:0000313" key="1">
    <source>
        <dbReference type="EMBL" id="API87721.1"/>
    </source>
</evidence>
<name>A0A1L4BV57_9GAMM</name>
<keyword evidence="2" id="KW-1185">Reference proteome</keyword>
<dbReference type="STRING" id="573570.F7310_00100"/>
<dbReference type="SUPFAM" id="SSF52540">
    <property type="entry name" value="P-loop containing nucleoside triphosphate hydrolases"/>
    <property type="match status" value="1"/>
</dbReference>
<gene>
    <name evidence="1" type="ORF">F7310_00100</name>
</gene>
<sequence>MGLYELGERVYKARKDVYSQISYKNIRAVSWDELEEMELKEKSFILEPLIRKQDIIMIYAKQGVGKTQVSTGIAWAISSGTEFLGWSATRQYKTLFIDGEMPAITIRERIRKLNVDNISNSNLKFISNDTLIDDQLMPDLSTSDGQEAIESLTNWADFIVLDNLATLCRSGKENTTEAWRNTQSWLLNLRAKGKTILVVDHAGKNGDNRGASAKKDVLDTIICLKEPANREDKNNTHFIINIEKNRNANHIESIEAYLDNSGTWNISSAKQSRNEQIISLCVEGLNQREIVEEMGCSLGTVNRVIKAHKQQKEYIKK</sequence>
<dbReference type="EMBL" id="CP016796">
    <property type="protein sequence ID" value="API87721.1"/>
    <property type="molecule type" value="Genomic_DNA"/>
</dbReference>
<organism evidence="1 2">
    <name type="scientific">Francisella uliginis</name>
    <dbReference type="NCBI Taxonomy" id="573570"/>
    <lineage>
        <taxon>Bacteria</taxon>
        <taxon>Pseudomonadati</taxon>
        <taxon>Pseudomonadota</taxon>
        <taxon>Gammaproteobacteria</taxon>
        <taxon>Thiotrichales</taxon>
        <taxon>Francisellaceae</taxon>
        <taxon>Francisella</taxon>
    </lineage>
</organism>